<evidence type="ECO:0000313" key="14">
    <source>
        <dbReference type="Proteomes" id="UP000228767"/>
    </source>
</evidence>
<gene>
    <name evidence="13" type="primary">rseP</name>
    <name evidence="13" type="ORF">COV10_02735</name>
</gene>
<organism evidence="13 14">
    <name type="scientific">Candidatus Vogelbacteria bacterium CG10_big_fil_rev_8_21_14_0_10_51_16</name>
    <dbReference type="NCBI Taxonomy" id="1975045"/>
    <lineage>
        <taxon>Bacteria</taxon>
        <taxon>Candidatus Vogeliibacteriota</taxon>
    </lineage>
</organism>
<dbReference type="GO" id="GO:0016020">
    <property type="term" value="C:membrane"/>
    <property type="evidence" value="ECO:0007669"/>
    <property type="project" value="UniProtKB-SubCell"/>
</dbReference>
<keyword evidence="10 11" id="KW-0472">Membrane</keyword>
<proteinExistence type="inferred from homology"/>
<dbReference type="EC" id="3.4.24.-" evidence="11"/>
<dbReference type="GO" id="GO:0004222">
    <property type="term" value="F:metalloendopeptidase activity"/>
    <property type="evidence" value="ECO:0007669"/>
    <property type="project" value="InterPro"/>
</dbReference>
<feature type="transmembrane region" description="Helical" evidence="11">
    <location>
        <begin position="6"/>
        <end position="25"/>
    </location>
</feature>
<evidence type="ECO:0000256" key="9">
    <source>
        <dbReference type="ARBA" id="ARBA00023049"/>
    </source>
</evidence>
<keyword evidence="5 11" id="KW-0812">Transmembrane</keyword>
<evidence type="ECO:0000256" key="7">
    <source>
        <dbReference type="ARBA" id="ARBA00022833"/>
    </source>
</evidence>
<reference evidence="13 14" key="1">
    <citation type="submission" date="2017-09" db="EMBL/GenBank/DDBJ databases">
        <title>Depth-based differentiation of microbial function through sediment-hosted aquifers and enrichment of novel symbionts in the deep terrestrial subsurface.</title>
        <authorList>
            <person name="Probst A.J."/>
            <person name="Ladd B."/>
            <person name="Jarett J.K."/>
            <person name="Geller-Mcgrath D.E."/>
            <person name="Sieber C.M."/>
            <person name="Emerson J.B."/>
            <person name="Anantharaman K."/>
            <person name="Thomas B.C."/>
            <person name="Malmstrom R."/>
            <person name="Stieglmeier M."/>
            <person name="Klingl A."/>
            <person name="Woyke T."/>
            <person name="Ryan C.M."/>
            <person name="Banfield J.F."/>
        </authorList>
    </citation>
    <scope>NUCLEOTIDE SEQUENCE [LARGE SCALE GENOMIC DNA]</scope>
    <source>
        <strain evidence="13">CG10_big_fil_rev_8_21_14_0_10_51_16</strain>
    </source>
</reference>
<comment type="similarity">
    <text evidence="3 11">Belongs to the peptidase M50B family.</text>
</comment>
<dbReference type="Proteomes" id="UP000228767">
    <property type="component" value="Unassembled WGS sequence"/>
</dbReference>
<dbReference type="PANTHER" id="PTHR42837:SF2">
    <property type="entry name" value="MEMBRANE METALLOPROTEASE ARASP2, CHLOROPLASTIC-RELATED"/>
    <property type="match status" value="1"/>
</dbReference>
<comment type="cofactor">
    <cofactor evidence="1 11">
        <name>Zn(2+)</name>
        <dbReference type="ChEBI" id="CHEBI:29105"/>
    </cofactor>
</comment>
<dbReference type="Gene3D" id="2.30.42.10">
    <property type="match status" value="1"/>
</dbReference>
<feature type="domain" description="PDZ" evidence="12">
    <location>
        <begin position="122"/>
        <end position="186"/>
    </location>
</feature>
<feature type="transmembrane region" description="Helical" evidence="11">
    <location>
        <begin position="93"/>
        <end position="115"/>
    </location>
</feature>
<dbReference type="PROSITE" id="PS50106">
    <property type="entry name" value="PDZ"/>
    <property type="match status" value="1"/>
</dbReference>
<keyword evidence="6 11" id="KW-0378">Hydrolase</keyword>
<dbReference type="GO" id="GO:0006508">
    <property type="term" value="P:proteolysis"/>
    <property type="evidence" value="ECO:0007669"/>
    <property type="project" value="UniProtKB-KW"/>
</dbReference>
<keyword evidence="11" id="KW-0479">Metal-binding</keyword>
<dbReference type="GO" id="GO:0046872">
    <property type="term" value="F:metal ion binding"/>
    <property type="evidence" value="ECO:0007669"/>
    <property type="project" value="UniProtKB-KW"/>
</dbReference>
<dbReference type="InterPro" id="IPR008915">
    <property type="entry name" value="Peptidase_M50"/>
</dbReference>
<evidence type="ECO:0000259" key="12">
    <source>
        <dbReference type="PROSITE" id="PS50106"/>
    </source>
</evidence>
<dbReference type="SMART" id="SM00228">
    <property type="entry name" value="PDZ"/>
    <property type="match status" value="1"/>
</dbReference>
<dbReference type="SUPFAM" id="SSF50156">
    <property type="entry name" value="PDZ domain-like"/>
    <property type="match status" value="1"/>
</dbReference>
<protein>
    <recommendedName>
        <fullName evidence="11">Zinc metalloprotease</fullName>
        <ecNumber evidence="11">3.4.24.-</ecNumber>
    </recommendedName>
</protein>
<feature type="transmembrane region" description="Helical" evidence="11">
    <location>
        <begin position="293"/>
        <end position="318"/>
    </location>
</feature>
<feature type="transmembrane region" description="Helical" evidence="11">
    <location>
        <begin position="339"/>
        <end position="361"/>
    </location>
</feature>
<name>A0A2H0REG1_9BACT</name>
<evidence type="ECO:0000313" key="13">
    <source>
        <dbReference type="EMBL" id="PIR44776.1"/>
    </source>
</evidence>
<comment type="caution">
    <text evidence="13">The sequence shown here is derived from an EMBL/GenBank/DDBJ whole genome shotgun (WGS) entry which is preliminary data.</text>
</comment>
<evidence type="ECO:0000256" key="8">
    <source>
        <dbReference type="ARBA" id="ARBA00022989"/>
    </source>
</evidence>
<keyword evidence="7 11" id="KW-0862">Zinc</keyword>
<evidence type="ECO:0000256" key="10">
    <source>
        <dbReference type="ARBA" id="ARBA00023136"/>
    </source>
</evidence>
<dbReference type="PANTHER" id="PTHR42837">
    <property type="entry name" value="REGULATOR OF SIGMA-E PROTEASE RSEP"/>
    <property type="match status" value="1"/>
</dbReference>
<keyword evidence="8 11" id="KW-1133">Transmembrane helix</keyword>
<evidence type="ECO:0000256" key="1">
    <source>
        <dbReference type="ARBA" id="ARBA00001947"/>
    </source>
</evidence>
<evidence type="ECO:0000256" key="5">
    <source>
        <dbReference type="ARBA" id="ARBA00022692"/>
    </source>
</evidence>
<dbReference type="InterPro" id="IPR036034">
    <property type="entry name" value="PDZ_sf"/>
</dbReference>
<dbReference type="Pfam" id="PF02163">
    <property type="entry name" value="Peptidase_M50"/>
    <property type="match status" value="1"/>
</dbReference>
<evidence type="ECO:0000256" key="6">
    <source>
        <dbReference type="ARBA" id="ARBA00022801"/>
    </source>
</evidence>
<evidence type="ECO:0000256" key="2">
    <source>
        <dbReference type="ARBA" id="ARBA00004141"/>
    </source>
</evidence>
<evidence type="ECO:0000256" key="3">
    <source>
        <dbReference type="ARBA" id="ARBA00007931"/>
    </source>
</evidence>
<keyword evidence="4 13" id="KW-0645">Protease</keyword>
<dbReference type="EMBL" id="PCYI01000019">
    <property type="protein sequence ID" value="PIR44776.1"/>
    <property type="molecule type" value="Genomic_DNA"/>
</dbReference>
<dbReference type="InterPro" id="IPR001478">
    <property type="entry name" value="PDZ"/>
</dbReference>
<dbReference type="NCBIfam" id="TIGR00054">
    <property type="entry name" value="RIP metalloprotease RseP"/>
    <property type="match status" value="1"/>
</dbReference>
<keyword evidence="9 11" id="KW-0482">Metalloprotease</keyword>
<dbReference type="AlphaFoldDB" id="A0A2H0REG1"/>
<dbReference type="CDD" id="cd06163">
    <property type="entry name" value="S2P-M50_PDZ_RseP-like"/>
    <property type="match status" value="1"/>
</dbReference>
<evidence type="ECO:0000256" key="4">
    <source>
        <dbReference type="ARBA" id="ARBA00022670"/>
    </source>
</evidence>
<accession>A0A2H0REG1</accession>
<dbReference type="InterPro" id="IPR004387">
    <property type="entry name" value="Pept_M50_Zn"/>
</dbReference>
<evidence type="ECO:0000256" key="11">
    <source>
        <dbReference type="RuleBase" id="RU362031"/>
    </source>
</evidence>
<comment type="subcellular location">
    <subcellularLocation>
        <location evidence="2">Membrane</location>
        <topology evidence="2">Multi-pass membrane protein</topology>
    </subcellularLocation>
</comment>
<sequence>MSIILFLIILIVLILVHEFGHFIVAKKSGIRVDEFGIGFPPRIKGWKKGETTYTLNWIPFGGFVKIAGEDVTDEELSVMSAKERDRNFALKPAAIKAAVIVAGVAFNFLLAWVLFSVGYMTGLPVPVDESGAEEGLRDVALVITGVQEGAAAEEAGLNPGDKILSLVADDGRGVPDLTTDAVREFIATRPGATLTLTYEREGETASATLSPRESAELERAVIGITMDRIGTLEASPLEAIGRGFIMTARVTGATVSGLYSLVKNALTGEGSFADVSGPVGIVRIVGDAARFGFAYLIGLTAVISVNLAVLNLLPFPALDGGRLLFLLIEKLKGSPIKPAIANTANMIGFYALIILMLVVTYHDVVKLFR</sequence>